<gene>
    <name evidence="1" type="ORF">AWB74_07050</name>
</gene>
<sequence>MLTNEGADDAEIIVRPAEGGGWQVEIPGISGPASVTLVSDQSAALELARKLRPDADIRLLPADENRETLHGDLSQSRSNFIIS</sequence>
<organism evidence="1 2">
    <name type="scientific">Caballeronia arvi</name>
    <dbReference type="NCBI Taxonomy" id="1777135"/>
    <lineage>
        <taxon>Bacteria</taxon>
        <taxon>Pseudomonadati</taxon>
        <taxon>Pseudomonadota</taxon>
        <taxon>Betaproteobacteria</taxon>
        <taxon>Burkholderiales</taxon>
        <taxon>Burkholderiaceae</taxon>
        <taxon>Caballeronia</taxon>
    </lineage>
</organism>
<dbReference type="EMBL" id="FCOM02000054">
    <property type="protein sequence ID" value="SAL84756.1"/>
    <property type="molecule type" value="Genomic_DNA"/>
</dbReference>
<name>A0A158KUA5_9BURK</name>
<evidence type="ECO:0000313" key="2">
    <source>
        <dbReference type="Proteomes" id="UP000055019"/>
    </source>
</evidence>
<evidence type="ECO:0000313" key="1">
    <source>
        <dbReference type="EMBL" id="SAL84756.1"/>
    </source>
</evidence>
<protein>
    <submittedName>
        <fullName evidence="1">Uncharacterized protein</fullName>
    </submittedName>
</protein>
<dbReference type="Proteomes" id="UP000055019">
    <property type="component" value="Unassembled WGS sequence"/>
</dbReference>
<reference evidence="1" key="1">
    <citation type="submission" date="2016-01" db="EMBL/GenBank/DDBJ databases">
        <authorList>
            <person name="Peeters C."/>
        </authorList>
    </citation>
    <scope>NUCLEOTIDE SEQUENCE [LARGE SCALE GENOMIC DNA]</scope>
    <source>
        <strain evidence="1">LMG 29317</strain>
    </source>
</reference>
<accession>A0A158KUA5</accession>
<comment type="caution">
    <text evidence="1">The sequence shown here is derived from an EMBL/GenBank/DDBJ whole genome shotgun (WGS) entry which is preliminary data.</text>
</comment>
<dbReference type="AlphaFoldDB" id="A0A158KUA5"/>
<proteinExistence type="predicted"/>
<keyword evidence="2" id="KW-1185">Reference proteome</keyword>